<keyword evidence="4 8" id="KW-0418">Kinase</keyword>
<keyword evidence="8" id="KW-0963">Cytoplasm</keyword>
<dbReference type="GO" id="GO:0005829">
    <property type="term" value="C:cytosol"/>
    <property type="evidence" value="ECO:0007669"/>
    <property type="project" value="TreeGrafter"/>
</dbReference>
<evidence type="ECO:0000256" key="4">
    <source>
        <dbReference type="ARBA" id="ARBA00022777"/>
    </source>
</evidence>
<dbReference type="GO" id="GO:0005524">
    <property type="term" value="F:ATP binding"/>
    <property type="evidence" value="ECO:0007669"/>
    <property type="project" value="UniProtKB-UniRule"/>
</dbReference>
<proteinExistence type="inferred from homology"/>
<comment type="caution">
    <text evidence="10">The sequence shown here is derived from an EMBL/GenBank/DDBJ whole genome shotgun (WGS) entry which is preliminary data.</text>
</comment>
<evidence type="ECO:0000313" key="11">
    <source>
        <dbReference type="Proteomes" id="UP000823934"/>
    </source>
</evidence>
<name>A0A9D1Q564_9GAMM</name>
<dbReference type="Proteomes" id="UP000823934">
    <property type="component" value="Unassembled WGS sequence"/>
</dbReference>
<dbReference type="GO" id="GO:0036431">
    <property type="term" value="F:dCMP kinase activity"/>
    <property type="evidence" value="ECO:0007669"/>
    <property type="project" value="InterPro"/>
</dbReference>
<dbReference type="PANTHER" id="PTHR21299:SF2">
    <property type="entry name" value="CYTIDYLATE KINASE"/>
    <property type="match status" value="1"/>
</dbReference>
<gene>
    <name evidence="8 10" type="primary">cmk</name>
    <name evidence="10" type="ORF">H9889_05090</name>
</gene>
<organism evidence="10 11">
    <name type="scientific">Candidatus Ignatzschineria merdigallinarum</name>
    <dbReference type="NCBI Taxonomy" id="2838621"/>
    <lineage>
        <taxon>Bacteria</taxon>
        <taxon>Pseudomonadati</taxon>
        <taxon>Pseudomonadota</taxon>
        <taxon>Gammaproteobacteria</taxon>
        <taxon>Cardiobacteriales</taxon>
        <taxon>Ignatzschineriaceae</taxon>
        <taxon>Ignatzschineria</taxon>
    </lineage>
</organism>
<dbReference type="InterPro" id="IPR003136">
    <property type="entry name" value="Cytidylate_kin"/>
</dbReference>
<evidence type="ECO:0000256" key="1">
    <source>
        <dbReference type="ARBA" id="ARBA00009427"/>
    </source>
</evidence>
<dbReference type="HAMAP" id="MF_00238">
    <property type="entry name" value="Cytidyl_kinase_type1"/>
    <property type="match status" value="1"/>
</dbReference>
<protein>
    <recommendedName>
        <fullName evidence="8">Cytidylate kinase</fullName>
        <shortName evidence="8">CK</shortName>
        <ecNumber evidence="8">2.7.4.25</ecNumber>
    </recommendedName>
    <alternativeName>
        <fullName evidence="8">Cytidine monophosphate kinase</fullName>
        <shortName evidence="8">CMP kinase</shortName>
    </alternativeName>
</protein>
<dbReference type="GO" id="GO:0015949">
    <property type="term" value="P:nucleobase-containing small molecule interconversion"/>
    <property type="evidence" value="ECO:0007669"/>
    <property type="project" value="TreeGrafter"/>
</dbReference>
<reference evidence="10" key="2">
    <citation type="submission" date="2021-04" db="EMBL/GenBank/DDBJ databases">
        <authorList>
            <person name="Gilroy R."/>
        </authorList>
    </citation>
    <scope>NUCLEOTIDE SEQUENCE</scope>
    <source>
        <strain evidence="10">CHK160-9182</strain>
    </source>
</reference>
<dbReference type="AlphaFoldDB" id="A0A9D1Q564"/>
<evidence type="ECO:0000256" key="7">
    <source>
        <dbReference type="ARBA" id="ARBA00048478"/>
    </source>
</evidence>
<keyword evidence="5 8" id="KW-0067">ATP-binding</keyword>
<evidence type="ECO:0000256" key="3">
    <source>
        <dbReference type="ARBA" id="ARBA00022741"/>
    </source>
</evidence>
<evidence type="ECO:0000256" key="8">
    <source>
        <dbReference type="HAMAP-Rule" id="MF_00238"/>
    </source>
</evidence>
<dbReference type="EMBL" id="DXHP01000114">
    <property type="protein sequence ID" value="HIW06683.1"/>
    <property type="molecule type" value="Genomic_DNA"/>
</dbReference>
<dbReference type="Pfam" id="PF02224">
    <property type="entry name" value="Cytidylate_kin"/>
    <property type="match status" value="1"/>
</dbReference>
<evidence type="ECO:0000256" key="5">
    <source>
        <dbReference type="ARBA" id="ARBA00022840"/>
    </source>
</evidence>
<dbReference type="EC" id="2.7.4.25" evidence="8"/>
<keyword evidence="3 8" id="KW-0547">Nucleotide-binding</keyword>
<comment type="catalytic activity">
    <reaction evidence="7 8">
        <text>CMP + ATP = CDP + ADP</text>
        <dbReference type="Rhea" id="RHEA:11600"/>
        <dbReference type="ChEBI" id="CHEBI:30616"/>
        <dbReference type="ChEBI" id="CHEBI:58069"/>
        <dbReference type="ChEBI" id="CHEBI:60377"/>
        <dbReference type="ChEBI" id="CHEBI:456216"/>
        <dbReference type="EC" id="2.7.4.25"/>
    </reaction>
</comment>
<dbReference type="CDD" id="cd02020">
    <property type="entry name" value="CMPK"/>
    <property type="match status" value="1"/>
</dbReference>
<dbReference type="SUPFAM" id="SSF52540">
    <property type="entry name" value="P-loop containing nucleoside triphosphate hydrolases"/>
    <property type="match status" value="1"/>
</dbReference>
<evidence type="ECO:0000313" key="10">
    <source>
        <dbReference type="EMBL" id="HIW06683.1"/>
    </source>
</evidence>
<dbReference type="InterPro" id="IPR027417">
    <property type="entry name" value="P-loop_NTPase"/>
</dbReference>
<dbReference type="NCBIfam" id="TIGR00017">
    <property type="entry name" value="cmk"/>
    <property type="match status" value="1"/>
</dbReference>
<dbReference type="PANTHER" id="PTHR21299">
    <property type="entry name" value="CYTIDYLATE KINASE/PANTOATE-BETA-ALANINE LIGASE"/>
    <property type="match status" value="1"/>
</dbReference>
<comment type="catalytic activity">
    <reaction evidence="6 8">
        <text>dCMP + ATP = dCDP + ADP</text>
        <dbReference type="Rhea" id="RHEA:25094"/>
        <dbReference type="ChEBI" id="CHEBI:30616"/>
        <dbReference type="ChEBI" id="CHEBI:57566"/>
        <dbReference type="ChEBI" id="CHEBI:58593"/>
        <dbReference type="ChEBI" id="CHEBI:456216"/>
        <dbReference type="EC" id="2.7.4.25"/>
    </reaction>
</comment>
<evidence type="ECO:0000256" key="6">
    <source>
        <dbReference type="ARBA" id="ARBA00047615"/>
    </source>
</evidence>
<keyword evidence="2 8" id="KW-0808">Transferase</keyword>
<accession>A0A9D1Q564</accession>
<feature type="binding site" evidence="8">
    <location>
        <begin position="9"/>
        <end position="17"/>
    </location>
    <ligand>
        <name>ATP</name>
        <dbReference type="ChEBI" id="CHEBI:30616"/>
    </ligand>
</feature>
<dbReference type="Gene3D" id="3.40.50.300">
    <property type="entry name" value="P-loop containing nucleotide triphosphate hydrolases"/>
    <property type="match status" value="1"/>
</dbReference>
<evidence type="ECO:0000259" key="9">
    <source>
        <dbReference type="Pfam" id="PF02224"/>
    </source>
</evidence>
<comment type="subcellular location">
    <subcellularLocation>
        <location evidence="8">Cytoplasm</location>
    </subcellularLocation>
</comment>
<feature type="domain" description="Cytidylate kinase" evidence="9">
    <location>
        <begin position="5"/>
        <end position="217"/>
    </location>
</feature>
<reference evidence="10" key="1">
    <citation type="journal article" date="2021" name="PeerJ">
        <title>Extensive microbial diversity within the chicken gut microbiome revealed by metagenomics and culture.</title>
        <authorList>
            <person name="Gilroy R."/>
            <person name="Ravi A."/>
            <person name="Getino M."/>
            <person name="Pursley I."/>
            <person name="Horton D.L."/>
            <person name="Alikhan N.F."/>
            <person name="Baker D."/>
            <person name="Gharbi K."/>
            <person name="Hall N."/>
            <person name="Watson M."/>
            <person name="Adriaenssens E.M."/>
            <person name="Foster-Nyarko E."/>
            <person name="Jarju S."/>
            <person name="Secka A."/>
            <person name="Antonio M."/>
            <person name="Oren A."/>
            <person name="Chaudhuri R.R."/>
            <person name="La Ragione R."/>
            <person name="Hildebrand F."/>
            <person name="Pallen M.J."/>
        </authorList>
    </citation>
    <scope>NUCLEOTIDE SEQUENCE</scope>
    <source>
        <strain evidence="10">CHK160-9182</strain>
    </source>
</reference>
<evidence type="ECO:0000256" key="2">
    <source>
        <dbReference type="ARBA" id="ARBA00022679"/>
    </source>
</evidence>
<sequence>MQNIITVDGPSGVGKGTLALELANKLGWHFLDSGAIYRAVAVYAMKKEIDLEDEAKVAQLAEGLPLTFKVNGQQLEIYLEAEEVTRLIRAETTGNAASIVAKHPKVRENLLQRQRDFALMPGLIADGRDMGTVVFPKAPLKLFLTASAKVRADRRHKQLLDSGICVNIEQILSEVEARDERDRSRTASPLVPADDALIIDTSALSVNDVLEKAWEAVLNTFPELS</sequence>
<comment type="similarity">
    <text evidence="1 8">Belongs to the cytidylate kinase family. Type 1 subfamily.</text>
</comment>
<dbReference type="InterPro" id="IPR011994">
    <property type="entry name" value="Cytidylate_kinase_dom"/>
</dbReference>
<dbReference type="GO" id="GO:0006220">
    <property type="term" value="P:pyrimidine nucleotide metabolic process"/>
    <property type="evidence" value="ECO:0007669"/>
    <property type="project" value="UniProtKB-UniRule"/>
</dbReference>